<reference evidence="1 2" key="1">
    <citation type="submission" date="2021-08" db="EMBL/GenBank/DDBJ databases">
        <title>Culture and genomic analysis of Symbiopectobacterium purcellii sp. nov. gen. nov., isolated from the leafhopper Empoasca decipiens.</title>
        <authorList>
            <person name="Nadal-Jimenez P."/>
            <person name="Siozios S."/>
            <person name="Halliday N."/>
            <person name="Camara M."/>
            <person name="Hurst G.D.D."/>
        </authorList>
    </citation>
    <scope>NUCLEOTIDE SEQUENCE [LARGE SCALE GENOMIC DNA]</scope>
    <source>
        <strain evidence="1 2">SyEd1</strain>
    </source>
</reference>
<gene>
    <name evidence="1" type="ORF">K6K13_20065</name>
</gene>
<dbReference type="Proteomes" id="UP000825886">
    <property type="component" value="Chromosome"/>
</dbReference>
<evidence type="ECO:0000313" key="1">
    <source>
        <dbReference type="EMBL" id="QZN98179.1"/>
    </source>
</evidence>
<organism evidence="1 2">
    <name type="scientific">Symbiopectobacterium purcellii</name>
    <dbReference type="NCBI Taxonomy" id="2871826"/>
    <lineage>
        <taxon>Bacteria</taxon>
        <taxon>Pseudomonadati</taxon>
        <taxon>Pseudomonadota</taxon>
        <taxon>Gammaproteobacteria</taxon>
        <taxon>Enterobacterales</taxon>
        <taxon>Enterobacteriaceae</taxon>
    </lineage>
</organism>
<name>A0ABX9ASH9_9ENTR</name>
<protein>
    <submittedName>
        <fullName evidence="1">Uncharacterized protein</fullName>
    </submittedName>
</protein>
<keyword evidence="2" id="KW-1185">Reference proteome</keyword>
<evidence type="ECO:0000313" key="2">
    <source>
        <dbReference type="Proteomes" id="UP000825886"/>
    </source>
</evidence>
<sequence length="62" mass="7351">MSDGICRDYFESAENCVISRKRALYELETHNLSDPEDIADFYRELGDLDIYRAQDVLRWLGY</sequence>
<dbReference type="EMBL" id="CP081864">
    <property type="protein sequence ID" value="QZN98179.1"/>
    <property type="molecule type" value="Genomic_DNA"/>
</dbReference>
<proteinExistence type="predicted"/>
<accession>A0ABX9ASH9</accession>